<evidence type="ECO:0000259" key="9">
    <source>
        <dbReference type="PROSITE" id="PS50928"/>
    </source>
</evidence>
<dbReference type="SUPFAM" id="SSF161098">
    <property type="entry name" value="MetI-like"/>
    <property type="match status" value="1"/>
</dbReference>
<comment type="subcellular location">
    <subcellularLocation>
        <location evidence="1 7">Cell membrane</location>
        <topology evidence="1 7">Multi-pass membrane protein</topology>
    </subcellularLocation>
</comment>
<proteinExistence type="inferred from homology"/>
<dbReference type="Gene3D" id="1.10.3720.10">
    <property type="entry name" value="MetI-like"/>
    <property type="match status" value="1"/>
</dbReference>
<feature type="transmembrane region" description="Helical" evidence="7">
    <location>
        <begin position="244"/>
        <end position="262"/>
    </location>
</feature>
<dbReference type="InterPro" id="IPR035906">
    <property type="entry name" value="MetI-like_sf"/>
</dbReference>
<dbReference type="PANTHER" id="PTHR43386:SF25">
    <property type="entry name" value="PEPTIDE ABC TRANSPORTER PERMEASE PROTEIN"/>
    <property type="match status" value="1"/>
</dbReference>
<evidence type="ECO:0000256" key="7">
    <source>
        <dbReference type="RuleBase" id="RU363032"/>
    </source>
</evidence>
<feature type="transmembrane region" description="Helical" evidence="7">
    <location>
        <begin position="110"/>
        <end position="130"/>
    </location>
</feature>
<dbReference type="PROSITE" id="PS50928">
    <property type="entry name" value="ABC_TM1"/>
    <property type="match status" value="1"/>
</dbReference>
<keyword evidence="11" id="KW-1185">Reference proteome</keyword>
<gene>
    <name evidence="10" type="ORF">GCM10009627_07710</name>
</gene>
<dbReference type="EMBL" id="BAAAJX010000003">
    <property type="protein sequence ID" value="GAA1492425.1"/>
    <property type="molecule type" value="Genomic_DNA"/>
</dbReference>
<evidence type="ECO:0000256" key="6">
    <source>
        <dbReference type="ARBA" id="ARBA00023136"/>
    </source>
</evidence>
<dbReference type="InterPro" id="IPR000515">
    <property type="entry name" value="MetI-like"/>
</dbReference>
<keyword evidence="5 7" id="KW-1133">Transmembrane helix</keyword>
<protein>
    <submittedName>
        <fullName evidence="10">ABC transporter permease subunit</fullName>
    </submittedName>
</protein>
<dbReference type="PANTHER" id="PTHR43386">
    <property type="entry name" value="OLIGOPEPTIDE TRANSPORT SYSTEM PERMEASE PROTEIN APPC"/>
    <property type="match status" value="1"/>
</dbReference>
<dbReference type="RefSeq" id="WP_204607663.1">
    <property type="nucleotide sequence ID" value="NZ_BAAAJX010000003.1"/>
</dbReference>
<evidence type="ECO:0000313" key="10">
    <source>
        <dbReference type="EMBL" id="GAA1492425.1"/>
    </source>
</evidence>
<evidence type="ECO:0000256" key="5">
    <source>
        <dbReference type="ARBA" id="ARBA00022989"/>
    </source>
</evidence>
<evidence type="ECO:0000313" key="11">
    <source>
        <dbReference type="Proteomes" id="UP001501742"/>
    </source>
</evidence>
<evidence type="ECO:0000256" key="3">
    <source>
        <dbReference type="ARBA" id="ARBA00022475"/>
    </source>
</evidence>
<evidence type="ECO:0000256" key="2">
    <source>
        <dbReference type="ARBA" id="ARBA00022448"/>
    </source>
</evidence>
<evidence type="ECO:0000256" key="8">
    <source>
        <dbReference type="SAM" id="MobiDB-lite"/>
    </source>
</evidence>
<keyword evidence="3" id="KW-1003">Cell membrane</keyword>
<keyword evidence="6 7" id="KW-0472">Membrane</keyword>
<dbReference type="Pfam" id="PF00528">
    <property type="entry name" value="BPD_transp_1"/>
    <property type="match status" value="1"/>
</dbReference>
<feature type="domain" description="ABC transmembrane type-1" evidence="9">
    <location>
        <begin position="73"/>
        <end position="262"/>
    </location>
</feature>
<name>A0ABP4K149_9MICO</name>
<evidence type="ECO:0000256" key="4">
    <source>
        <dbReference type="ARBA" id="ARBA00022692"/>
    </source>
</evidence>
<dbReference type="InterPro" id="IPR050366">
    <property type="entry name" value="BP-dependent_transpt_permease"/>
</dbReference>
<organism evidence="10 11">
    <name type="scientific">Curtobacterium herbarum</name>
    <dbReference type="NCBI Taxonomy" id="150122"/>
    <lineage>
        <taxon>Bacteria</taxon>
        <taxon>Bacillati</taxon>
        <taxon>Actinomycetota</taxon>
        <taxon>Actinomycetes</taxon>
        <taxon>Micrococcales</taxon>
        <taxon>Microbacteriaceae</taxon>
        <taxon>Curtobacterium</taxon>
    </lineage>
</organism>
<accession>A0ABP4K149</accession>
<dbReference type="Proteomes" id="UP001501742">
    <property type="component" value="Unassembled WGS sequence"/>
</dbReference>
<feature type="transmembrane region" description="Helical" evidence="7">
    <location>
        <begin position="77"/>
        <end position="98"/>
    </location>
</feature>
<feature type="transmembrane region" description="Helical" evidence="7">
    <location>
        <begin position="167"/>
        <end position="187"/>
    </location>
</feature>
<comment type="similarity">
    <text evidence="7">Belongs to the binding-protein-dependent transport system permease family.</text>
</comment>
<reference evidence="11" key="1">
    <citation type="journal article" date="2019" name="Int. J. Syst. Evol. Microbiol.">
        <title>The Global Catalogue of Microorganisms (GCM) 10K type strain sequencing project: providing services to taxonomists for standard genome sequencing and annotation.</title>
        <authorList>
            <consortium name="The Broad Institute Genomics Platform"/>
            <consortium name="The Broad Institute Genome Sequencing Center for Infectious Disease"/>
            <person name="Wu L."/>
            <person name="Ma J."/>
        </authorList>
    </citation>
    <scope>NUCLEOTIDE SEQUENCE [LARGE SCALE GENOMIC DNA]</scope>
    <source>
        <strain evidence="11">JCM 12140</strain>
    </source>
</reference>
<feature type="transmembrane region" description="Helical" evidence="7">
    <location>
        <begin position="136"/>
        <end position="155"/>
    </location>
</feature>
<feature type="compositionally biased region" description="Low complexity" evidence="8">
    <location>
        <begin position="301"/>
        <end position="321"/>
    </location>
</feature>
<sequence>MSALRRLLRTPTGLFAVVVLGLLVVLAAVSLVWTPENPFRTDPFHQWERPSAAHWFGTDGVGRDIASYLLAGTRTTLVVAVGAGIIASVVGIVLTAIGSLTARWVREATAVLLDVLVAFPTLLTAMLLTAVYGGSLGVVVVSVGLAFGVTIARVARGEIRRIARSDYVVAARASGVGPLGVLFRHLVPNAAPLFTVQLSLAMATAVLAEAGLSYLGYGADAGTASWGRLLSDLQTYIGVHPWSATWPGAAIAIVVMALSLLGDAVRDATDPRLTTSRRGPDAATATGARRNIGTGTGTPGTSGTSGATAATGAVTGTEGIA</sequence>
<feature type="transmembrane region" description="Helical" evidence="7">
    <location>
        <begin position="12"/>
        <end position="33"/>
    </location>
</feature>
<feature type="region of interest" description="Disordered" evidence="8">
    <location>
        <begin position="270"/>
        <end position="321"/>
    </location>
</feature>
<dbReference type="CDD" id="cd06261">
    <property type="entry name" value="TM_PBP2"/>
    <property type="match status" value="1"/>
</dbReference>
<keyword evidence="4 7" id="KW-0812">Transmembrane</keyword>
<keyword evidence="2 7" id="KW-0813">Transport</keyword>
<comment type="caution">
    <text evidence="10">The sequence shown here is derived from an EMBL/GenBank/DDBJ whole genome shotgun (WGS) entry which is preliminary data.</text>
</comment>
<evidence type="ECO:0000256" key="1">
    <source>
        <dbReference type="ARBA" id="ARBA00004651"/>
    </source>
</evidence>